<feature type="signal peptide" evidence="13">
    <location>
        <begin position="1"/>
        <end position="22"/>
    </location>
</feature>
<feature type="region of interest" description="Disordered" evidence="11">
    <location>
        <begin position="235"/>
        <end position="298"/>
    </location>
</feature>
<evidence type="ECO:0000256" key="7">
    <source>
        <dbReference type="ARBA" id="ARBA00022989"/>
    </source>
</evidence>
<evidence type="ECO:0000256" key="13">
    <source>
        <dbReference type="SAM" id="SignalP"/>
    </source>
</evidence>
<keyword evidence="8 12" id="KW-0472">Membrane</keyword>
<reference evidence="15" key="1">
    <citation type="submission" date="2014-09" db="EMBL/GenBank/DDBJ databases">
        <authorList>
            <person name="Magalhaes I.L.F."/>
            <person name="Oliveira U."/>
            <person name="Santos F.R."/>
            <person name="Vidigal T.H.D.A."/>
            <person name="Brescovit A.D."/>
            <person name="Santos A.J."/>
        </authorList>
    </citation>
    <scope>NUCLEOTIDE SEQUENCE</scope>
    <source>
        <tissue evidence="15">Shoot tissue taken approximately 20 cm above the soil surface</tissue>
    </source>
</reference>
<organism evidence="15">
    <name type="scientific">Arundo donax</name>
    <name type="common">Giant reed</name>
    <name type="synonym">Donax arundinaceus</name>
    <dbReference type="NCBI Taxonomy" id="35708"/>
    <lineage>
        <taxon>Eukaryota</taxon>
        <taxon>Viridiplantae</taxon>
        <taxon>Streptophyta</taxon>
        <taxon>Embryophyta</taxon>
        <taxon>Tracheophyta</taxon>
        <taxon>Spermatophyta</taxon>
        <taxon>Magnoliopsida</taxon>
        <taxon>Liliopsida</taxon>
        <taxon>Poales</taxon>
        <taxon>Poaceae</taxon>
        <taxon>PACMAD clade</taxon>
        <taxon>Arundinoideae</taxon>
        <taxon>Arundineae</taxon>
        <taxon>Arundo</taxon>
    </lineage>
</organism>
<dbReference type="InterPro" id="IPR017441">
    <property type="entry name" value="Protein_kinase_ATP_BS"/>
</dbReference>
<evidence type="ECO:0000256" key="4">
    <source>
        <dbReference type="ARBA" id="ARBA00022692"/>
    </source>
</evidence>
<keyword evidence="2" id="KW-1003">Cell membrane</keyword>
<dbReference type="PROSITE" id="PS00107">
    <property type="entry name" value="PROTEIN_KINASE_ATP"/>
    <property type="match status" value="1"/>
</dbReference>
<dbReference type="InterPro" id="IPR013210">
    <property type="entry name" value="LRR_N_plant-typ"/>
</dbReference>
<evidence type="ECO:0000256" key="10">
    <source>
        <dbReference type="PROSITE-ProRule" id="PRU10141"/>
    </source>
</evidence>
<dbReference type="Pfam" id="PF00560">
    <property type="entry name" value="LRR_1"/>
    <property type="match status" value="1"/>
</dbReference>
<keyword evidence="9" id="KW-0675">Receptor</keyword>
<dbReference type="SMART" id="SM00369">
    <property type="entry name" value="LRR_TYP"/>
    <property type="match status" value="3"/>
</dbReference>
<dbReference type="PANTHER" id="PTHR48007:SF78">
    <property type="entry name" value="OS03G0397700 PROTEIN"/>
    <property type="match status" value="1"/>
</dbReference>
<dbReference type="Gene3D" id="3.30.200.20">
    <property type="entry name" value="Phosphorylase Kinase, domain 1"/>
    <property type="match status" value="1"/>
</dbReference>
<dbReference type="Gene3D" id="3.80.10.10">
    <property type="entry name" value="Ribonuclease Inhibitor"/>
    <property type="match status" value="1"/>
</dbReference>
<feature type="domain" description="Protein kinase" evidence="14">
    <location>
        <begin position="424"/>
        <end position="698"/>
    </location>
</feature>
<dbReference type="EMBL" id="GBRH01239395">
    <property type="protein sequence ID" value="JAD58500.1"/>
    <property type="molecule type" value="Transcribed_RNA"/>
</dbReference>
<sequence length="725" mass="78163">MSLGVAVVVALLLVTVFTGVTAYTNSDDVTALNTLYTTLNSPSQLTNWVSQNGDPCGQSWLGITCSGPRVVTIKVQGMGLKGTLGYNMNLLTALSELDASNNNLGGSDIPYNLPPNLERLNLEKNSFTGTLPYSISQMAALKYLNLGHNQLSDINVMFNQLTNLTTLDLSYNSFSGTLPESFSTTTSLSTLYLQNNQFTGTIDVLANLPLTDLNVANNQLSGSIPDKLKSITNIQTSGNSFSNNPAPAAPEAPPNTTPPLRPNTGIPSHSNNSPANRSDTSNGGGAGGSTGSGGKSSRVGGGAVAGIVISLVVVSAVIGFFLIERKSMRHQQGGDPEKNEHLSPLASGKIKQLRPIRSVSLSPTGKDLKKNISMNLKPPSKIDLHRSFDEKDPTNKPVTKKINLSSIRATAYTVADLQVATGSFSADNLVGEGSFGRVYRAQLSDQKVLAVKKINFSALPSHPSDFFIELVANIAKLNHPNLSKLDGYCSEHGQCLLAYEFYKNGSLHDFLHLLDGYSKPLSWNSRVKIALGSARALEYLHEICSPSIIHKNFKSSNILLDNELNPHISDYGFADLIPNQELQESDDNSGYRAPEVIISGQYSQKSDVYSFGVVMLELLTGRKAFDSSQPRSQQSLVRWATPQLHDIDSLDQMVDPALEGLYPAKSLSRFADAIALCVQPEPEFRPPMSEVVQSLVRLVQRSGMGAALSGEGGSRRFDEPSDYTY</sequence>
<keyword evidence="10" id="KW-0547">Nucleotide-binding</keyword>
<dbReference type="GO" id="GO:0004672">
    <property type="term" value="F:protein kinase activity"/>
    <property type="evidence" value="ECO:0007669"/>
    <property type="project" value="InterPro"/>
</dbReference>
<dbReference type="InterPro" id="IPR032675">
    <property type="entry name" value="LRR_dom_sf"/>
</dbReference>
<dbReference type="AlphaFoldDB" id="A0A0A9BBA1"/>
<protein>
    <recommendedName>
        <fullName evidence="14">Protein kinase domain-containing protein</fullName>
    </recommendedName>
</protein>
<dbReference type="CDD" id="cd14066">
    <property type="entry name" value="STKc_IRAK"/>
    <property type="match status" value="1"/>
</dbReference>
<keyword evidence="7 12" id="KW-1133">Transmembrane helix</keyword>
<dbReference type="InterPro" id="IPR001611">
    <property type="entry name" value="Leu-rich_rpt"/>
</dbReference>
<evidence type="ECO:0000313" key="15">
    <source>
        <dbReference type="EMBL" id="JAD58500.1"/>
    </source>
</evidence>
<evidence type="ECO:0000256" key="8">
    <source>
        <dbReference type="ARBA" id="ARBA00023136"/>
    </source>
</evidence>
<feature type="transmembrane region" description="Helical" evidence="12">
    <location>
        <begin position="299"/>
        <end position="323"/>
    </location>
</feature>
<feature type="compositionally biased region" description="Polar residues" evidence="11">
    <location>
        <begin position="265"/>
        <end position="280"/>
    </location>
</feature>
<feature type="chain" id="PRO_5002062861" description="Protein kinase domain-containing protein" evidence="13">
    <location>
        <begin position="23"/>
        <end position="725"/>
    </location>
</feature>
<dbReference type="SUPFAM" id="SSF56112">
    <property type="entry name" value="Protein kinase-like (PK-like)"/>
    <property type="match status" value="1"/>
</dbReference>
<evidence type="ECO:0000256" key="3">
    <source>
        <dbReference type="ARBA" id="ARBA00022614"/>
    </source>
</evidence>
<dbReference type="FunFam" id="3.30.200.20:FF:000125">
    <property type="entry name" value="Protein STRUBBELIG-RECEPTOR FAMILY 8"/>
    <property type="match status" value="1"/>
</dbReference>
<dbReference type="GO" id="GO:0005524">
    <property type="term" value="F:ATP binding"/>
    <property type="evidence" value="ECO:0007669"/>
    <property type="project" value="UniProtKB-UniRule"/>
</dbReference>
<dbReference type="PANTHER" id="PTHR48007">
    <property type="entry name" value="LEUCINE-RICH REPEAT RECEPTOR-LIKE PROTEIN KINASE PXC1"/>
    <property type="match status" value="1"/>
</dbReference>
<reference evidence="15" key="2">
    <citation type="journal article" date="2015" name="Data Brief">
        <title>Shoot transcriptome of the giant reed, Arundo donax.</title>
        <authorList>
            <person name="Barrero R.A."/>
            <person name="Guerrero F.D."/>
            <person name="Moolhuijzen P."/>
            <person name="Goolsby J.A."/>
            <person name="Tidwell J."/>
            <person name="Bellgard S.E."/>
            <person name="Bellgard M.I."/>
        </authorList>
    </citation>
    <scope>NUCLEOTIDE SEQUENCE</scope>
    <source>
        <tissue evidence="15">Shoot tissue taken approximately 20 cm above the soil surface</tissue>
    </source>
</reference>
<feature type="compositionally biased region" description="Gly residues" evidence="11">
    <location>
        <begin position="282"/>
        <end position="298"/>
    </location>
</feature>
<dbReference type="InterPro" id="IPR000719">
    <property type="entry name" value="Prot_kinase_dom"/>
</dbReference>
<dbReference type="SUPFAM" id="SSF52058">
    <property type="entry name" value="L domain-like"/>
    <property type="match status" value="1"/>
</dbReference>
<dbReference type="InterPro" id="IPR011009">
    <property type="entry name" value="Kinase-like_dom_sf"/>
</dbReference>
<dbReference type="PROSITE" id="PS51450">
    <property type="entry name" value="LRR"/>
    <property type="match status" value="2"/>
</dbReference>
<dbReference type="Pfam" id="PF08263">
    <property type="entry name" value="LRRNT_2"/>
    <property type="match status" value="1"/>
</dbReference>
<evidence type="ECO:0000256" key="5">
    <source>
        <dbReference type="ARBA" id="ARBA00022729"/>
    </source>
</evidence>
<evidence type="ECO:0000259" key="14">
    <source>
        <dbReference type="PROSITE" id="PS50011"/>
    </source>
</evidence>
<evidence type="ECO:0000256" key="9">
    <source>
        <dbReference type="ARBA" id="ARBA00023170"/>
    </source>
</evidence>
<dbReference type="GO" id="GO:0005886">
    <property type="term" value="C:plasma membrane"/>
    <property type="evidence" value="ECO:0007669"/>
    <property type="project" value="UniProtKB-SubCell"/>
</dbReference>
<accession>A0A0A9BBA1</accession>
<evidence type="ECO:0000256" key="11">
    <source>
        <dbReference type="SAM" id="MobiDB-lite"/>
    </source>
</evidence>
<keyword evidence="6" id="KW-0677">Repeat</keyword>
<evidence type="ECO:0000256" key="12">
    <source>
        <dbReference type="SAM" id="Phobius"/>
    </source>
</evidence>
<dbReference type="InterPro" id="IPR046959">
    <property type="entry name" value="PRK1-6/SRF4-like"/>
</dbReference>
<dbReference type="InterPro" id="IPR003591">
    <property type="entry name" value="Leu-rich_rpt_typical-subtyp"/>
</dbReference>
<comment type="subcellular location">
    <subcellularLocation>
        <location evidence="1">Cell membrane</location>
        <topology evidence="1">Single-pass membrane protein</topology>
    </subcellularLocation>
</comment>
<keyword evidence="3" id="KW-0433">Leucine-rich repeat</keyword>
<keyword evidence="10" id="KW-0067">ATP-binding</keyword>
<evidence type="ECO:0000256" key="2">
    <source>
        <dbReference type="ARBA" id="ARBA00022475"/>
    </source>
</evidence>
<feature type="binding site" evidence="10">
    <location>
        <position position="453"/>
    </location>
    <ligand>
        <name>ATP</name>
        <dbReference type="ChEBI" id="CHEBI:30616"/>
    </ligand>
</feature>
<proteinExistence type="predicted"/>
<dbReference type="Gene3D" id="1.10.510.10">
    <property type="entry name" value="Transferase(Phosphotransferase) domain 1"/>
    <property type="match status" value="1"/>
</dbReference>
<name>A0A0A9BBA1_ARUDO</name>
<evidence type="ECO:0000256" key="1">
    <source>
        <dbReference type="ARBA" id="ARBA00004162"/>
    </source>
</evidence>
<dbReference type="FunFam" id="3.80.10.10:FF:000062">
    <property type="entry name" value="protein STRUBBELIG-RECEPTOR FAMILY 3"/>
    <property type="match status" value="1"/>
</dbReference>
<dbReference type="FunFam" id="1.10.510.10:FF:000095">
    <property type="entry name" value="protein STRUBBELIG-RECEPTOR FAMILY 8"/>
    <property type="match status" value="1"/>
</dbReference>
<dbReference type="Pfam" id="PF00069">
    <property type="entry name" value="Pkinase"/>
    <property type="match status" value="1"/>
</dbReference>
<dbReference type="Pfam" id="PF13855">
    <property type="entry name" value="LRR_8"/>
    <property type="match status" value="1"/>
</dbReference>
<keyword evidence="5 13" id="KW-0732">Signal</keyword>
<evidence type="ECO:0000256" key="6">
    <source>
        <dbReference type="ARBA" id="ARBA00022737"/>
    </source>
</evidence>
<dbReference type="PROSITE" id="PS50011">
    <property type="entry name" value="PROTEIN_KINASE_DOM"/>
    <property type="match status" value="1"/>
</dbReference>
<keyword evidence="4 12" id="KW-0812">Transmembrane</keyword>
<feature type="compositionally biased region" description="Pro residues" evidence="11">
    <location>
        <begin position="247"/>
        <end position="261"/>
    </location>
</feature>